<dbReference type="AlphaFoldDB" id="A0AAD9P098"/>
<gene>
    <name evidence="10" type="ORF">NP493_224g03000</name>
</gene>
<proteinExistence type="inferred from homology"/>
<evidence type="ECO:0000256" key="8">
    <source>
        <dbReference type="ARBA" id="ARBA00023136"/>
    </source>
</evidence>
<evidence type="ECO:0000256" key="1">
    <source>
        <dbReference type="ARBA" id="ARBA00004448"/>
    </source>
</evidence>
<feature type="transmembrane region" description="Helical" evidence="9">
    <location>
        <begin position="150"/>
        <end position="170"/>
    </location>
</feature>
<accession>A0AAD9P098</accession>
<evidence type="ECO:0000256" key="4">
    <source>
        <dbReference type="ARBA" id="ARBA00022692"/>
    </source>
</evidence>
<protein>
    <recommendedName>
        <fullName evidence="3">Transmembrane protein 186</fullName>
    </recommendedName>
</protein>
<keyword evidence="7" id="KW-0496">Mitochondrion</keyword>
<dbReference type="PANTHER" id="PTHR13603:SF1">
    <property type="entry name" value="TRANSMEMBRANE PROTEIN 186"/>
    <property type="match status" value="1"/>
</dbReference>
<dbReference type="GO" id="GO:0005743">
    <property type="term" value="C:mitochondrial inner membrane"/>
    <property type="evidence" value="ECO:0007669"/>
    <property type="project" value="UniProtKB-SubCell"/>
</dbReference>
<evidence type="ECO:0000256" key="5">
    <source>
        <dbReference type="ARBA" id="ARBA00022792"/>
    </source>
</evidence>
<keyword evidence="11" id="KW-1185">Reference proteome</keyword>
<evidence type="ECO:0000256" key="7">
    <source>
        <dbReference type="ARBA" id="ARBA00023128"/>
    </source>
</evidence>
<dbReference type="EMBL" id="JAODUO010000223">
    <property type="protein sequence ID" value="KAK2185776.1"/>
    <property type="molecule type" value="Genomic_DNA"/>
</dbReference>
<dbReference type="InterPro" id="IPR045325">
    <property type="entry name" value="TMEM70/TMEM186/TMEM223"/>
</dbReference>
<keyword evidence="6 9" id="KW-1133">Transmembrane helix</keyword>
<comment type="caution">
    <text evidence="10">The sequence shown here is derived from an EMBL/GenBank/DDBJ whole genome shotgun (WGS) entry which is preliminary data.</text>
</comment>
<keyword evidence="4 9" id="KW-0812">Transmembrane</keyword>
<reference evidence="10" key="1">
    <citation type="journal article" date="2023" name="Mol. Biol. Evol.">
        <title>Third-Generation Sequencing Reveals the Adaptive Role of the Epigenome in Three Deep-Sea Polychaetes.</title>
        <authorList>
            <person name="Perez M."/>
            <person name="Aroh O."/>
            <person name="Sun Y."/>
            <person name="Lan Y."/>
            <person name="Juniper S.K."/>
            <person name="Young C.R."/>
            <person name="Angers B."/>
            <person name="Qian P.Y."/>
        </authorList>
    </citation>
    <scope>NUCLEOTIDE SEQUENCE</scope>
    <source>
        <strain evidence="10">R07B-5</strain>
    </source>
</reference>
<feature type="non-terminal residue" evidence="10">
    <location>
        <position position="1"/>
    </location>
</feature>
<evidence type="ECO:0000256" key="6">
    <source>
        <dbReference type="ARBA" id="ARBA00022989"/>
    </source>
</evidence>
<feature type="transmembrane region" description="Helical" evidence="9">
    <location>
        <begin position="126"/>
        <end position="144"/>
    </location>
</feature>
<name>A0AAD9P098_RIDPI</name>
<evidence type="ECO:0000256" key="3">
    <source>
        <dbReference type="ARBA" id="ARBA00014604"/>
    </source>
</evidence>
<evidence type="ECO:0000256" key="9">
    <source>
        <dbReference type="SAM" id="Phobius"/>
    </source>
</evidence>
<keyword evidence="8 9" id="KW-0472">Membrane</keyword>
<dbReference type="InterPro" id="IPR026571">
    <property type="entry name" value="Tmem186"/>
</dbReference>
<organism evidence="10 11">
    <name type="scientific">Ridgeia piscesae</name>
    <name type="common">Tubeworm</name>
    <dbReference type="NCBI Taxonomy" id="27915"/>
    <lineage>
        <taxon>Eukaryota</taxon>
        <taxon>Metazoa</taxon>
        <taxon>Spiralia</taxon>
        <taxon>Lophotrochozoa</taxon>
        <taxon>Annelida</taxon>
        <taxon>Polychaeta</taxon>
        <taxon>Sedentaria</taxon>
        <taxon>Canalipalpata</taxon>
        <taxon>Sabellida</taxon>
        <taxon>Siboglinidae</taxon>
        <taxon>Ridgeia</taxon>
    </lineage>
</organism>
<dbReference type="Proteomes" id="UP001209878">
    <property type="component" value="Unassembled WGS sequence"/>
</dbReference>
<evidence type="ECO:0000256" key="2">
    <source>
        <dbReference type="ARBA" id="ARBA00007020"/>
    </source>
</evidence>
<dbReference type="Pfam" id="PF06979">
    <property type="entry name" value="TMEM70"/>
    <property type="match status" value="1"/>
</dbReference>
<evidence type="ECO:0000313" key="11">
    <source>
        <dbReference type="Proteomes" id="UP001209878"/>
    </source>
</evidence>
<sequence>LETSDIWWVNKYHHFACVRLPSVNAKTGWTNVPVKHQIYTGTVTMSILLRKLLETTPAVCRCRLQLHNISNGFLATTFGTDRMAARWRSSQCADTTATTDHAAVQFTRFYRFPHIRWVRGLARLKIYQTAATVVMLPPMCYGYANGMVSLPSVQAAFAVATFAGVMLYGISGYTRNFIGMLSLNKTEDMVQISHLTFWGKRRDIYAPVEDVVPLADMSENPKDIYVKLCRYSTTDVLYFTLRAGGIEDMSKFVKVFGSMDV</sequence>
<keyword evidence="5" id="KW-0999">Mitochondrion inner membrane</keyword>
<comment type="similarity">
    <text evidence="2">Belongs to the TMEM186 family.</text>
</comment>
<evidence type="ECO:0000313" key="10">
    <source>
        <dbReference type="EMBL" id="KAK2185776.1"/>
    </source>
</evidence>
<comment type="subcellular location">
    <subcellularLocation>
        <location evidence="1">Mitochondrion inner membrane</location>
        <topology evidence="1">Multi-pass membrane protein</topology>
    </subcellularLocation>
</comment>
<dbReference type="PANTHER" id="PTHR13603">
    <property type="entry name" value="TRANSMEMBRANE PROTEIN 186"/>
    <property type="match status" value="1"/>
</dbReference>